<feature type="chain" id="PRO_5042572503" evidence="3">
    <location>
        <begin position="23"/>
        <end position="412"/>
    </location>
</feature>
<reference evidence="6" key="1">
    <citation type="submission" date="2025-08" db="UniProtKB">
        <authorList>
            <consortium name="RefSeq"/>
        </authorList>
    </citation>
    <scope>IDENTIFICATION</scope>
    <source>
        <tissue evidence="6">Sperm</tissue>
    </source>
</reference>
<evidence type="ECO:0000313" key="5">
    <source>
        <dbReference type="Proteomes" id="UP001318040"/>
    </source>
</evidence>
<feature type="transmembrane region" description="Helical" evidence="2">
    <location>
        <begin position="359"/>
        <end position="382"/>
    </location>
</feature>
<dbReference type="InterPro" id="IPR001024">
    <property type="entry name" value="PLAT/LH2_dom"/>
</dbReference>
<keyword evidence="2" id="KW-0472">Membrane</keyword>
<evidence type="ECO:0000256" key="2">
    <source>
        <dbReference type="SAM" id="Phobius"/>
    </source>
</evidence>
<dbReference type="PROSITE" id="PS50095">
    <property type="entry name" value="PLAT"/>
    <property type="match status" value="1"/>
</dbReference>
<evidence type="ECO:0000259" key="4">
    <source>
        <dbReference type="PROSITE" id="PS50095"/>
    </source>
</evidence>
<evidence type="ECO:0000313" key="6">
    <source>
        <dbReference type="RefSeq" id="XP_032815004.1"/>
    </source>
</evidence>
<dbReference type="Pfam" id="PF01477">
    <property type="entry name" value="PLAT"/>
    <property type="match status" value="1"/>
</dbReference>
<protein>
    <submittedName>
        <fullName evidence="6">Uncharacterized protein LOC116945038</fullName>
    </submittedName>
</protein>
<dbReference type="Gene3D" id="2.40.180.10">
    <property type="entry name" value="Catalase core domain"/>
    <property type="match status" value="1"/>
</dbReference>
<dbReference type="InterPro" id="IPR036392">
    <property type="entry name" value="PLAT/LH2_dom_sf"/>
</dbReference>
<name>A0AAJ7TBZ3_PETMA</name>
<dbReference type="PANTHER" id="PTHR45901">
    <property type="entry name" value="PROTEIN CBG12474"/>
    <property type="match status" value="1"/>
</dbReference>
<keyword evidence="3" id="KW-0732">Signal</keyword>
<feature type="signal peptide" evidence="3">
    <location>
        <begin position="1"/>
        <end position="22"/>
    </location>
</feature>
<organism evidence="5 6">
    <name type="scientific">Petromyzon marinus</name>
    <name type="common">Sea lamprey</name>
    <dbReference type="NCBI Taxonomy" id="7757"/>
    <lineage>
        <taxon>Eukaryota</taxon>
        <taxon>Metazoa</taxon>
        <taxon>Chordata</taxon>
        <taxon>Craniata</taxon>
        <taxon>Vertebrata</taxon>
        <taxon>Cyclostomata</taxon>
        <taxon>Hyperoartia</taxon>
        <taxon>Petromyzontiformes</taxon>
        <taxon>Petromyzontidae</taxon>
        <taxon>Petromyzon</taxon>
    </lineage>
</organism>
<sequence>MACNFSICKTFLLIKVLGVVTCQQELSTTNVDVKMNTMASLPCGRGRSAQPGWVVWFRVARGPRGQPVPVALCSEKEAFIPSCDRDGGDASEVGRLCCSGSGGLTIRRVEAGDIGTYTCVTGALLGQHVCNNSLTTVCETDLWNKSQISKRYYMMIVQLSIMNSLKTYLIHVYTGIEDKAGTDEAVSITIHGSAVNPAMDLTSSKTHNNPFERNQRDTFILKSRDIGDITRVTVSHGGAWYKPLSAWNLDKIEVEDEESHTTFVFPLNRWIDGESRDLHVQEIIVNNKSLVYESHFQNNTKEKKCSSGTLEEMCHQFTVTTAEMDPSTRYSNAEVTKTPWLNTTSPAVNKDNQDAKCSLWLVITLTLLTIALGGLAFLAYLYRKWHATKDHRQVHCNSKCEACHSTRGGHSE</sequence>
<comment type="caution">
    <text evidence="1">Lacks conserved residue(s) required for the propagation of feature annotation.</text>
</comment>
<dbReference type="RefSeq" id="XP_032815004.1">
    <property type="nucleotide sequence ID" value="XM_032959113.1"/>
</dbReference>
<evidence type="ECO:0000256" key="1">
    <source>
        <dbReference type="PROSITE-ProRule" id="PRU00152"/>
    </source>
</evidence>
<evidence type="ECO:0000256" key="3">
    <source>
        <dbReference type="SAM" id="SignalP"/>
    </source>
</evidence>
<feature type="domain" description="PLAT" evidence="4">
    <location>
        <begin position="166"/>
        <end position="285"/>
    </location>
</feature>
<dbReference type="InterPro" id="IPR036179">
    <property type="entry name" value="Ig-like_dom_sf"/>
</dbReference>
<dbReference type="PANTHER" id="PTHR45901:SF3">
    <property type="entry name" value="LIPOXYGENASE HOMOLOGY DOMAIN-CONTAINING PROTEIN 1"/>
    <property type="match status" value="1"/>
</dbReference>
<dbReference type="Proteomes" id="UP001318040">
    <property type="component" value="Chromosome 22"/>
</dbReference>
<keyword evidence="5" id="KW-1185">Reference proteome</keyword>
<dbReference type="KEGG" id="pmrn:116945038"/>
<keyword evidence="2" id="KW-0812">Transmembrane</keyword>
<dbReference type="InterPro" id="IPR052970">
    <property type="entry name" value="Inner_ear_hair_cell_LOXHD"/>
</dbReference>
<keyword evidence="2" id="KW-1133">Transmembrane helix</keyword>
<dbReference type="SUPFAM" id="SSF49723">
    <property type="entry name" value="Lipase/lipooxygenase domain (PLAT/LH2 domain)"/>
    <property type="match status" value="1"/>
</dbReference>
<dbReference type="InterPro" id="IPR013783">
    <property type="entry name" value="Ig-like_fold"/>
</dbReference>
<dbReference type="Gene3D" id="2.60.40.10">
    <property type="entry name" value="Immunoglobulins"/>
    <property type="match status" value="1"/>
</dbReference>
<dbReference type="SUPFAM" id="SSF48726">
    <property type="entry name" value="Immunoglobulin"/>
    <property type="match status" value="1"/>
</dbReference>
<proteinExistence type="predicted"/>
<accession>A0AAJ7TBZ3</accession>
<dbReference type="AlphaFoldDB" id="A0AAJ7TBZ3"/>
<gene>
    <name evidence="6" type="primary">LOC116945038</name>
</gene>
<dbReference type="SMART" id="SM00308">
    <property type="entry name" value="LH2"/>
    <property type="match status" value="1"/>
</dbReference>